<reference evidence="2" key="1">
    <citation type="journal article" date="2021" name="Nat. Commun.">
        <title>Genetic determinants of endophytism in the Arabidopsis root mycobiome.</title>
        <authorList>
            <person name="Mesny F."/>
            <person name="Miyauchi S."/>
            <person name="Thiergart T."/>
            <person name="Pickel B."/>
            <person name="Atanasova L."/>
            <person name="Karlsson M."/>
            <person name="Huettel B."/>
            <person name="Barry K.W."/>
            <person name="Haridas S."/>
            <person name="Chen C."/>
            <person name="Bauer D."/>
            <person name="Andreopoulos W."/>
            <person name="Pangilinan J."/>
            <person name="LaButti K."/>
            <person name="Riley R."/>
            <person name="Lipzen A."/>
            <person name="Clum A."/>
            <person name="Drula E."/>
            <person name="Henrissat B."/>
            <person name="Kohler A."/>
            <person name="Grigoriev I.V."/>
            <person name="Martin F.M."/>
            <person name="Hacquard S."/>
        </authorList>
    </citation>
    <scope>NUCLEOTIDE SEQUENCE</scope>
    <source>
        <strain evidence="2">MPI-SDFR-AT-0120</strain>
    </source>
</reference>
<evidence type="ECO:0000256" key="1">
    <source>
        <dbReference type="SAM" id="MobiDB-lite"/>
    </source>
</evidence>
<evidence type="ECO:0000313" key="3">
    <source>
        <dbReference type="Proteomes" id="UP000813461"/>
    </source>
</evidence>
<dbReference type="EMBL" id="JAGMVJ010000024">
    <property type="protein sequence ID" value="KAH7071637.1"/>
    <property type="molecule type" value="Genomic_DNA"/>
</dbReference>
<dbReference type="Proteomes" id="UP000813461">
    <property type="component" value="Unassembled WGS sequence"/>
</dbReference>
<dbReference type="OrthoDB" id="3797061at2759"/>
<accession>A0A8K0VSD5</accession>
<gene>
    <name evidence="2" type="ORF">FB567DRAFT_207671</name>
</gene>
<feature type="region of interest" description="Disordered" evidence="1">
    <location>
        <begin position="25"/>
        <end position="60"/>
    </location>
</feature>
<sequence length="320" mass="35395">MTPVKRDANLIQSSMNHGQVMTDLDRLASPGQAEIQHPHSANPHPPSPSSKAASRHSERPYSRIDAAIPTHNATPPSTFSTKLSLFKLQRVKTRCKNFIGIFFGVWKRKVRRTKKQGSTAILNQTIDTLPTDCHNPQNNTWKQCIRIAYTLSAGTSDITRYAICSFDSSCGLDLMSAAYAANVLNLSFDDNTPQLIGIGITGEPVYSLGRLKARWYPEDDTPSTSTAGAEFSYPPKFYDADFYIVDSKIFEVIIGHSSLERNGIYGRKNNMIAPFRSLVQDTRPSAAADAAQDQAHAEAVAAERARVKQFEAQQNKDTDK</sequence>
<organism evidence="2 3">
    <name type="scientific">Paraphoma chrysanthemicola</name>
    <dbReference type="NCBI Taxonomy" id="798071"/>
    <lineage>
        <taxon>Eukaryota</taxon>
        <taxon>Fungi</taxon>
        <taxon>Dikarya</taxon>
        <taxon>Ascomycota</taxon>
        <taxon>Pezizomycotina</taxon>
        <taxon>Dothideomycetes</taxon>
        <taxon>Pleosporomycetidae</taxon>
        <taxon>Pleosporales</taxon>
        <taxon>Pleosporineae</taxon>
        <taxon>Phaeosphaeriaceae</taxon>
        <taxon>Paraphoma</taxon>
    </lineage>
</organism>
<protein>
    <submittedName>
        <fullName evidence="2">Uncharacterized protein</fullName>
    </submittedName>
</protein>
<proteinExistence type="predicted"/>
<keyword evidence="3" id="KW-1185">Reference proteome</keyword>
<name>A0A8K0VSD5_9PLEO</name>
<evidence type="ECO:0000313" key="2">
    <source>
        <dbReference type="EMBL" id="KAH7071637.1"/>
    </source>
</evidence>
<comment type="caution">
    <text evidence="2">The sequence shown here is derived from an EMBL/GenBank/DDBJ whole genome shotgun (WGS) entry which is preliminary data.</text>
</comment>
<dbReference type="AlphaFoldDB" id="A0A8K0VSD5"/>